<gene>
    <name evidence="2" type="ORF">KC717_03825</name>
</gene>
<evidence type="ECO:0000313" key="3">
    <source>
        <dbReference type="Proteomes" id="UP000754563"/>
    </source>
</evidence>
<dbReference type="InterPro" id="IPR025669">
    <property type="entry name" value="AAA_dom"/>
</dbReference>
<dbReference type="InterPro" id="IPR050678">
    <property type="entry name" value="DNA_Partitioning_ATPase"/>
</dbReference>
<dbReference type="PANTHER" id="PTHR13696">
    <property type="entry name" value="P-LOOP CONTAINING NUCLEOSIDE TRIPHOSPHATE HYDROLASE"/>
    <property type="match status" value="1"/>
</dbReference>
<proteinExistence type="predicted"/>
<protein>
    <submittedName>
        <fullName evidence="2">ParA family protein</fullName>
    </submittedName>
</protein>
<dbReference type="InterPro" id="IPR027417">
    <property type="entry name" value="P-loop_NTPase"/>
</dbReference>
<accession>A0A955RKG2</accession>
<name>A0A955RKG2_9BACT</name>
<dbReference type="PANTHER" id="PTHR13696:SF96">
    <property type="entry name" value="COBQ_COBB_MIND_PARA NUCLEOTIDE BINDING DOMAIN-CONTAINING PROTEIN"/>
    <property type="match status" value="1"/>
</dbReference>
<reference evidence="2" key="1">
    <citation type="submission" date="2020-04" db="EMBL/GenBank/DDBJ databases">
        <authorList>
            <person name="Zhang T."/>
        </authorList>
    </citation>
    <scope>NUCLEOTIDE SEQUENCE</scope>
    <source>
        <strain evidence="2">HKST-UBA11</strain>
    </source>
</reference>
<dbReference type="Proteomes" id="UP000754563">
    <property type="component" value="Unassembled WGS sequence"/>
</dbReference>
<dbReference type="SUPFAM" id="SSF52540">
    <property type="entry name" value="P-loop containing nucleoside triphosphate hydrolases"/>
    <property type="match status" value="1"/>
</dbReference>
<sequence length="218" mass="24006">MSTLKKKSKIYSVMSQKGGVGKTTLAINLAVQSTLQGNKALIIDIDPQASATTWGDIRDSNAKYPLVISSFAARLSNVIQAAQQNNINEIFIDTPPHSQRDAQIAAEISDKIVIPCRPNLFDLHAIDNTIGLAQIAGKPFVIVFNAIHHTSSLSIEAKEAISNKYKDNIDICPYMIVQRLCYVHAITSGQGVQEYEPKGKAMLEIGHVYKYINKHEDK</sequence>
<evidence type="ECO:0000259" key="1">
    <source>
        <dbReference type="Pfam" id="PF13614"/>
    </source>
</evidence>
<dbReference type="Gene3D" id="3.40.50.300">
    <property type="entry name" value="P-loop containing nucleotide triphosphate hydrolases"/>
    <property type="match status" value="1"/>
</dbReference>
<dbReference type="CDD" id="cd02042">
    <property type="entry name" value="ParAB_family"/>
    <property type="match status" value="1"/>
</dbReference>
<evidence type="ECO:0000313" key="2">
    <source>
        <dbReference type="EMBL" id="MCA9385751.1"/>
    </source>
</evidence>
<comment type="caution">
    <text evidence="2">The sequence shown here is derived from an EMBL/GenBank/DDBJ whole genome shotgun (WGS) entry which is preliminary data.</text>
</comment>
<organism evidence="2 3">
    <name type="scientific">Candidatus Dojkabacteria bacterium</name>
    <dbReference type="NCBI Taxonomy" id="2099670"/>
    <lineage>
        <taxon>Bacteria</taxon>
        <taxon>Candidatus Dojkabacteria</taxon>
    </lineage>
</organism>
<dbReference type="Pfam" id="PF13614">
    <property type="entry name" value="AAA_31"/>
    <property type="match status" value="1"/>
</dbReference>
<dbReference type="AlphaFoldDB" id="A0A955RKG2"/>
<reference evidence="2" key="2">
    <citation type="journal article" date="2021" name="Microbiome">
        <title>Successional dynamics and alternative stable states in a saline activated sludge microbial community over 9 years.</title>
        <authorList>
            <person name="Wang Y."/>
            <person name="Ye J."/>
            <person name="Ju F."/>
            <person name="Liu L."/>
            <person name="Boyd J.A."/>
            <person name="Deng Y."/>
            <person name="Parks D.H."/>
            <person name="Jiang X."/>
            <person name="Yin X."/>
            <person name="Woodcroft B.J."/>
            <person name="Tyson G.W."/>
            <person name="Hugenholtz P."/>
            <person name="Polz M.F."/>
            <person name="Zhang T."/>
        </authorList>
    </citation>
    <scope>NUCLEOTIDE SEQUENCE</scope>
    <source>
        <strain evidence="2">HKST-UBA11</strain>
    </source>
</reference>
<dbReference type="PIRSF" id="PIRSF009320">
    <property type="entry name" value="Nuc_binding_HP_1000"/>
    <property type="match status" value="1"/>
</dbReference>
<feature type="domain" description="AAA" evidence="1">
    <location>
        <begin position="9"/>
        <end position="86"/>
    </location>
</feature>
<dbReference type="EMBL" id="JAGQLH010000042">
    <property type="protein sequence ID" value="MCA9385751.1"/>
    <property type="molecule type" value="Genomic_DNA"/>
</dbReference>